<name>A0A9Q1JPH5_9CARY</name>
<evidence type="ECO:0000313" key="3">
    <source>
        <dbReference type="Proteomes" id="UP001153076"/>
    </source>
</evidence>
<gene>
    <name evidence="2" type="ORF">Cgig2_026158</name>
</gene>
<comment type="caution">
    <text evidence="2">The sequence shown here is derived from an EMBL/GenBank/DDBJ whole genome shotgun (WGS) entry which is preliminary data.</text>
</comment>
<keyword evidence="1" id="KW-0812">Transmembrane</keyword>
<accession>A0A9Q1JPH5</accession>
<reference evidence="2" key="1">
    <citation type="submission" date="2022-04" db="EMBL/GenBank/DDBJ databases">
        <title>Carnegiea gigantea Genome sequencing and assembly v2.</title>
        <authorList>
            <person name="Copetti D."/>
            <person name="Sanderson M.J."/>
            <person name="Burquez A."/>
            <person name="Wojciechowski M.F."/>
        </authorList>
    </citation>
    <scope>NUCLEOTIDE SEQUENCE</scope>
    <source>
        <strain evidence="2">SGP5-SGP5p</strain>
        <tissue evidence="2">Aerial part</tissue>
    </source>
</reference>
<evidence type="ECO:0000313" key="2">
    <source>
        <dbReference type="EMBL" id="KAJ8428613.1"/>
    </source>
</evidence>
<sequence>MENYTCNCGLEADIFEGDRQYRRRYAWCPKRDEVACDFFHLIDADFPKQAKEVIDDLVREQTVQRDWLLDDRNAELLTRDEDMRMEAERRAEVDTLKKLLGLAVAVIAIMLAIRMRIDIEYGLKARVTHTSVKALLLTYSQLMSTPYEKDTKLMILHFQWVDHRMTKAEKISVTTLQAQNRALRADILTATTTLRRYMKAYVGVNVVVQDAIKCQLVTMSVCVTAYLTYLMISTAALI</sequence>
<feature type="transmembrane region" description="Helical" evidence="1">
    <location>
        <begin position="99"/>
        <end position="117"/>
    </location>
</feature>
<protein>
    <submittedName>
        <fullName evidence="2">Uncharacterized protein</fullName>
    </submittedName>
</protein>
<proteinExistence type="predicted"/>
<dbReference type="EMBL" id="JAKOGI010000989">
    <property type="protein sequence ID" value="KAJ8428613.1"/>
    <property type="molecule type" value="Genomic_DNA"/>
</dbReference>
<dbReference type="AlphaFoldDB" id="A0A9Q1JPH5"/>
<dbReference type="Proteomes" id="UP001153076">
    <property type="component" value="Unassembled WGS sequence"/>
</dbReference>
<organism evidence="2 3">
    <name type="scientific">Carnegiea gigantea</name>
    <dbReference type="NCBI Taxonomy" id="171969"/>
    <lineage>
        <taxon>Eukaryota</taxon>
        <taxon>Viridiplantae</taxon>
        <taxon>Streptophyta</taxon>
        <taxon>Embryophyta</taxon>
        <taxon>Tracheophyta</taxon>
        <taxon>Spermatophyta</taxon>
        <taxon>Magnoliopsida</taxon>
        <taxon>eudicotyledons</taxon>
        <taxon>Gunneridae</taxon>
        <taxon>Pentapetalae</taxon>
        <taxon>Caryophyllales</taxon>
        <taxon>Cactineae</taxon>
        <taxon>Cactaceae</taxon>
        <taxon>Cactoideae</taxon>
        <taxon>Echinocereeae</taxon>
        <taxon>Carnegiea</taxon>
    </lineage>
</organism>
<keyword evidence="3" id="KW-1185">Reference proteome</keyword>
<keyword evidence="1" id="KW-1133">Transmembrane helix</keyword>
<keyword evidence="1" id="KW-0472">Membrane</keyword>
<evidence type="ECO:0000256" key="1">
    <source>
        <dbReference type="SAM" id="Phobius"/>
    </source>
</evidence>